<dbReference type="PANTHER" id="PTHR32410:SF155">
    <property type="entry name" value="CHP-RICH ZINC FINGER PROTEIN-LIKE"/>
    <property type="match status" value="1"/>
</dbReference>
<gene>
    <name evidence="7" type="ORF">HID58_059229</name>
</gene>
<reference evidence="7 8" key="1">
    <citation type="submission" date="2021-05" db="EMBL/GenBank/DDBJ databases">
        <title>Genome Assembly of Synthetic Allotetraploid Brassica napus Reveals Homoeologous Exchanges between Subgenomes.</title>
        <authorList>
            <person name="Davis J.T."/>
        </authorList>
    </citation>
    <scope>NUCLEOTIDE SEQUENCE [LARGE SCALE GENOMIC DNA]</scope>
    <source>
        <strain evidence="8">cv. Da-Ae</strain>
        <tissue evidence="7">Seedling</tissue>
    </source>
</reference>
<evidence type="ECO:0000313" key="7">
    <source>
        <dbReference type="EMBL" id="KAH0883133.1"/>
    </source>
</evidence>
<comment type="caution">
    <text evidence="7">The sequence shown here is derived from an EMBL/GenBank/DDBJ whole genome shotgun (WGS) entry which is preliminary data.</text>
</comment>
<keyword evidence="3" id="KW-0863">Zinc-finger</keyword>
<dbReference type="InterPro" id="IPR046349">
    <property type="entry name" value="C1-like_sf"/>
</dbReference>
<keyword evidence="2" id="KW-0677">Repeat</keyword>
<evidence type="ECO:0000256" key="3">
    <source>
        <dbReference type="ARBA" id="ARBA00022771"/>
    </source>
</evidence>
<keyword evidence="4" id="KW-0862">Zinc</keyword>
<evidence type="ECO:0000313" key="8">
    <source>
        <dbReference type="Proteomes" id="UP000824890"/>
    </source>
</evidence>
<accession>A0ABQ7ZSX6</accession>
<dbReference type="Pfam" id="PF03107">
    <property type="entry name" value="C1_2"/>
    <property type="match status" value="6"/>
</dbReference>
<dbReference type="PANTHER" id="PTHR32410">
    <property type="entry name" value="CYSTEINE/HISTIDINE-RICH C1 DOMAIN FAMILY PROTEIN"/>
    <property type="match status" value="1"/>
</dbReference>
<feature type="region of interest" description="Disordered" evidence="5">
    <location>
        <begin position="210"/>
        <end position="233"/>
    </location>
</feature>
<dbReference type="SMART" id="SM00249">
    <property type="entry name" value="PHD"/>
    <property type="match status" value="2"/>
</dbReference>
<name>A0ABQ7ZSX6_BRANA</name>
<feature type="domain" description="Phorbol-ester/DAG-type" evidence="6">
    <location>
        <begin position="711"/>
        <end position="757"/>
    </location>
</feature>
<dbReference type="Proteomes" id="UP000824890">
    <property type="component" value="Unassembled WGS sequence"/>
</dbReference>
<dbReference type="InterPro" id="IPR002219">
    <property type="entry name" value="PKC_DAG/PE"/>
</dbReference>
<dbReference type="PROSITE" id="PS50081">
    <property type="entry name" value="ZF_DAG_PE_2"/>
    <property type="match status" value="1"/>
</dbReference>
<dbReference type="InterPro" id="IPR001965">
    <property type="entry name" value="Znf_PHD"/>
</dbReference>
<keyword evidence="1" id="KW-0479">Metal-binding</keyword>
<keyword evidence="8" id="KW-1185">Reference proteome</keyword>
<organism evidence="7 8">
    <name type="scientific">Brassica napus</name>
    <name type="common">Rape</name>
    <dbReference type="NCBI Taxonomy" id="3708"/>
    <lineage>
        <taxon>Eukaryota</taxon>
        <taxon>Viridiplantae</taxon>
        <taxon>Streptophyta</taxon>
        <taxon>Embryophyta</taxon>
        <taxon>Tracheophyta</taxon>
        <taxon>Spermatophyta</taxon>
        <taxon>Magnoliopsida</taxon>
        <taxon>eudicotyledons</taxon>
        <taxon>Gunneridae</taxon>
        <taxon>Pentapetalae</taxon>
        <taxon>rosids</taxon>
        <taxon>malvids</taxon>
        <taxon>Brassicales</taxon>
        <taxon>Brassicaceae</taxon>
        <taxon>Brassiceae</taxon>
        <taxon>Brassica</taxon>
    </lineage>
</organism>
<dbReference type="EMBL" id="JAGKQM010000014">
    <property type="protein sequence ID" value="KAH0883133.1"/>
    <property type="molecule type" value="Genomic_DNA"/>
</dbReference>
<protein>
    <recommendedName>
        <fullName evidence="6">Phorbol-ester/DAG-type domain-containing protein</fullName>
    </recommendedName>
</protein>
<evidence type="ECO:0000256" key="2">
    <source>
        <dbReference type="ARBA" id="ARBA00022737"/>
    </source>
</evidence>
<evidence type="ECO:0000256" key="4">
    <source>
        <dbReference type="ARBA" id="ARBA00022833"/>
    </source>
</evidence>
<proteinExistence type="predicted"/>
<evidence type="ECO:0000256" key="1">
    <source>
        <dbReference type="ARBA" id="ARBA00022723"/>
    </source>
</evidence>
<evidence type="ECO:0000259" key="6">
    <source>
        <dbReference type="PROSITE" id="PS50081"/>
    </source>
</evidence>
<evidence type="ECO:0000256" key="5">
    <source>
        <dbReference type="SAM" id="MobiDB-lite"/>
    </source>
</evidence>
<dbReference type="SUPFAM" id="SSF57889">
    <property type="entry name" value="Cysteine-rich domain"/>
    <property type="match status" value="5"/>
</dbReference>
<dbReference type="InterPro" id="IPR004146">
    <property type="entry name" value="DC1"/>
</dbReference>
<sequence length="1314" mass="148505">MSHHHISPVRLTNAEQRRGVIDLFISLPVSPLRSQACVTKLDVIVSTEVKSKIDELKSKLEKERFKRNHADELCPWLTNLQTELCQSTNKEFEGDTGSMFEEDKERLYLRYEQLSGTLASRRRWRSSSPASSSYLLSLAALQSLVCHGLSVSALYVVTVEVSPDLYLCVHQNGSPLRQTSWCLLKLHSRSPSLLHRVLRSPVLSRFHHHNSSRVPSRLPGFRDRRRPPPKPLTYPLQSPLPSVDLVVIASCGTGEIRLSSDISNASPICYTGFSDHSDEILASAYPSAPHYLHLCRRDQADWYLEMGLHFSVMDLSSSVEFPLTISVLILKRTCSTCQWISFSYKTSLFTRYGNIGVQSIISETHPAMDLFHFSSDPFTSTSPQPLKPHLPVVVMIKAPTLSLIWRHRLHSSGFIKSTLTLSLRLHLLLVAGSTVQDCARVWKRQICSLLHHRCASITLCRLKHRRTTNYITAAPPSHYAVSSIDGSSQSQLCNLLTGVVARRSNHPQAFYLLSDVCSHTFWLNECDDCMLRFLSVTNYWTRHSNVEFRSLDQIKPSARSSNFILGASLEAKLELEIHLVSSISFVGFKADCACFIVISSQIGLRTLNVVYGFGACHLRLLPFNIPTSSYGCINVVFDYQLFFRTITIGTKVELPFGFIRFAEHDSPLDGSIFSCFVMFSSFILPLSMSPGSSVSIPNHGASEPQKLPVHDHFLQPTSFIVDCSGCSETKNDAQGYFCFECNFYVHKECARSPLEINHPSHSHPLKLRWCGPPSYSDKRCCLCGETLRLLVYHCSTCNFSLDTACARKHEIPSIDYPKAHEHRLHLLAKRVSFPCACGKDVPGAPYLCHQCNFMIHRDCLVLPRVIHLTRHKHRISRSYFIGPGKFSCGVCRLELNWRYGGYRCSICPDYVIHLRCATRDDVWDGIDLDGTLEEEEETEEPFQVLDDKLIKHFSHEHDLELNESGVVCHETIHCSACALPVYFDAFYICSVCDFVLHETCATLPRKLRHELHKHTLTLRPNTTPDEEHGYNLFNCTVCQRLCSGFKYVCSKSCDVQIDVRCCSIRELFVHESHPQHPLFLTSSEPIDCGACNEIASPVLNCVDCGFSLGYDCATLPNKVKHKCDTHFLSVCYGEETSGEYWCEACERKVNPSTRFYTCEDCSSTLHITCVIGEFTFWRPGKMAISRPVAKTLQLETVEMALHNLELFRLDHTSHGWSILVINVANLFASKDITKIAETNQPLHAKVYNNIHSVDGRIKGVAHNAKLVYSGLMVALLIQTLAMFGPETCTCITPFDIHEEAQMVVVMMYEFHRKL</sequence>
<dbReference type="InterPro" id="IPR053192">
    <property type="entry name" value="Vacuole_Formation_Reg"/>
</dbReference>